<dbReference type="InterPro" id="IPR010730">
    <property type="entry name" value="HET"/>
</dbReference>
<dbReference type="PANTHER" id="PTHR10622">
    <property type="entry name" value="HET DOMAIN-CONTAINING PROTEIN"/>
    <property type="match status" value="1"/>
</dbReference>
<evidence type="ECO:0000259" key="2">
    <source>
        <dbReference type="Pfam" id="PF26640"/>
    </source>
</evidence>
<organism evidence="3 4">
    <name type="scientific">Podospora aff. communis PSN243</name>
    <dbReference type="NCBI Taxonomy" id="3040156"/>
    <lineage>
        <taxon>Eukaryota</taxon>
        <taxon>Fungi</taxon>
        <taxon>Dikarya</taxon>
        <taxon>Ascomycota</taxon>
        <taxon>Pezizomycotina</taxon>
        <taxon>Sordariomycetes</taxon>
        <taxon>Sordariomycetidae</taxon>
        <taxon>Sordariales</taxon>
        <taxon>Podosporaceae</taxon>
        <taxon>Podospora</taxon>
    </lineage>
</organism>
<dbReference type="Pfam" id="PF06985">
    <property type="entry name" value="HET"/>
    <property type="match status" value="1"/>
</dbReference>
<accession>A0AAV9G7U3</accession>
<dbReference type="EMBL" id="MU865981">
    <property type="protein sequence ID" value="KAK4444164.1"/>
    <property type="molecule type" value="Genomic_DNA"/>
</dbReference>
<reference evidence="3" key="2">
    <citation type="submission" date="2023-05" db="EMBL/GenBank/DDBJ databases">
        <authorList>
            <consortium name="Lawrence Berkeley National Laboratory"/>
            <person name="Steindorff A."/>
            <person name="Hensen N."/>
            <person name="Bonometti L."/>
            <person name="Westerberg I."/>
            <person name="Brannstrom I.O."/>
            <person name="Guillou S."/>
            <person name="Cros-Aarteil S."/>
            <person name="Calhoun S."/>
            <person name="Haridas S."/>
            <person name="Kuo A."/>
            <person name="Mondo S."/>
            <person name="Pangilinan J."/>
            <person name="Riley R."/>
            <person name="Labutti K."/>
            <person name="Andreopoulos B."/>
            <person name="Lipzen A."/>
            <person name="Chen C."/>
            <person name="Yanf M."/>
            <person name="Daum C."/>
            <person name="Ng V."/>
            <person name="Clum A."/>
            <person name="Ohm R."/>
            <person name="Martin F."/>
            <person name="Silar P."/>
            <person name="Natvig D."/>
            <person name="Lalanne C."/>
            <person name="Gautier V."/>
            <person name="Ament-Velasquez S.L."/>
            <person name="Kruys A."/>
            <person name="Hutchinson M.I."/>
            <person name="Powell A.J."/>
            <person name="Barry K."/>
            <person name="Miller A.N."/>
            <person name="Grigoriev I.V."/>
            <person name="Debuchy R."/>
            <person name="Gladieux P."/>
            <person name="Thoren M.H."/>
            <person name="Johannesson H."/>
        </authorList>
    </citation>
    <scope>NUCLEOTIDE SEQUENCE</scope>
    <source>
        <strain evidence="3">PSN243</strain>
    </source>
</reference>
<feature type="domain" description="DUF8212" evidence="2">
    <location>
        <begin position="314"/>
        <end position="453"/>
    </location>
</feature>
<dbReference type="Proteomes" id="UP001321760">
    <property type="component" value="Unassembled WGS sequence"/>
</dbReference>
<gene>
    <name evidence="3" type="ORF">QBC34DRAFT_415796</name>
</gene>
<keyword evidence="4" id="KW-1185">Reference proteome</keyword>
<dbReference type="InterPro" id="IPR058525">
    <property type="entry name" value="DUF8212"/>
</dbReference>
<comment type="caution">
    <text evidence="3">The sequence shown here is derived from an EMBL/GenBank/DDBJ whole genome shotgun (WGS) entry which is preliminary data.</text>
</comment>
<evidence type="ECO:0000313" key="4">
    <source>
        <dbReference type="Proteomes" id="UP001321760"/>
    </source>
</evidence>
<dbReference type="PANTHER" id="PTHR10622:SF10">
    <property type="entry name" value="HET DOMAIN-CONTAINING PROTEIN"/>
    <property type="match status" value="1"/>
</dbReference>
<sequence>MRLLNVTTMQVEQFFPPNIPKYAILSHTWGPETDEISLSEMETIARHRLTRKQQLARIIPRTPDKADTMKMLLLSSMLVAFRGGSSSHNPHSMSRPPTPPTITDALLASANSIKLQDEKGLVPAALNSSHVLELKPGFAKITLACGRAEREGLQYIWVDTCCIDKTSTAEVSLALNSMYSWYASAAVCYAYLDDVQHGGHRGGYRIWKDDFAESKWFKRGWTLQELLAPRKVVFFGKGWKELGTKATLGRTIEKATGIARRTLLEPGLVSRACVAKRMSWASSRKTTLPEDMAYCLMGIFGVHLSPLYGEGAEHAFLRLQEEILRRSDDMSLLAWGILNQEDRPVIHHTTQETFDSDNDSLNATLPVLATSPADFSGMGSVVCAPLPVTTPTTDFALTNKGLHINLPLLQVGHSTHSTAQKYYLAALACRNEKEDPHDRMGIFLTTSPSSPSIFVRTRTKKHTRISGEDLALKTTKPTQVYISSSPDEGFIADPLAEEEKIFVKAGELISPGYEVVDICAKHTQWNREFGVARIVGMKTEGLGPQGGVYQLATIMLFNRPLGSGFVVRILVGSGDGEVWVDLAPVPPKPDIRVGPGDLDDEDEALNRIRGETRRLWENPGRVTLSRMKKVGGKMVSKTETVDVVNPDLVGDEEEDGMSVSARAKGGGVLQELRPQVLFEEQWEKLYHRMVNATVERRKRGVIVLEMTSMLFAGA</sequence>
<evidence type="ECO:0000313" key="3">
    <source>
        <dbReference type="EMBL" id="KAK4444164.1"/>
    </source>
</evidence>
<proteinExistence type="predicted"/>
<feature type="domain" description="Heterokaryon incompatibility" evidence="1">
    <location>
        <begin position="144"/>
        <end position="196"/>
    </location>
</feature>
<reference evidence="3" key="1">
    <citation type="journal article" date="2023" name="Mol. Phylogenet. Evol.">
        <title>Genome-scale phylogeny and comparative genomics of the fungal order Sordariales.</title>
        <authorList>
            <person name="Hensen N."/>
            <person name="Bonometti L."/>
            <person name="Westerberg I."/>
            <person name="Brannstrom I.O."/>
            <person name="Guillou S."/>
            <person name="Cros-Aarteil S."/>
            <person name="Calhoun S."/>
            <person name="Haridas S."/>
            <person name="Kuo A."/>
            <person name="Mondo S."/>
            <person name="Pangilinan J."/>
            <person name="Riley R."/>
            <person name="LaButti K."/>
            <person name="Andreopoulos B."/>
            <person name="Lipzen A."/>
            <person name="Chen C."/>
            <person name="Yan M."/>
            <person name="Daum C."/>
            <person name="Ng V."/>
            <person name="Clum A."/>
            <person name="Steindorff A."/>
            <person name="Ohm R.A."/>
            <person name="Martin F."/>
            <person name="Silar P."/>
            <person name="Natvig D.O."/>
            <person name="Lalanne C."/>
            <person name="Gautier V."/>
            <person name="Ament-Velasquez S.L."/>
            <person name="Kruys A."/>
            <person name="Hutchinson M.I."/>
            <person name="Powell A.J."/>
            <person name="Barry K."/>
            <person name="Miller A.N."/>
            <person name="Grigoriev I.V."/>
            <person name="Debuchy R."/>
            <person name="Gladieux P."/>
            <person name="Hiltunen Thoren M."/>
            <person name="Johannesson H."/>
        </authorList>
    </citation>
    <scope>NUCLEOTIDE SEQUENCE</scope>
    <source>
        <strain evidence="3">PSN243</strain>
    </source>
</reference>
<evidence type="ECO:0000259" key="1">
    <source>
        <dbReference type="Pfam" id="PF06985"/>
    </source>
</evidence>
<dbReference type="AlphaFoldDB" id="A0AAV9G7U3"/>
<protein>
    <submittedName>
        <fullName evidence="3">Vegetative incompatibility protein HET-E-1</fullName>
    </submittedName>
</protein>
<dbReference type="Pfam" id="PF26640">
    <property type="entry name" value="DUF8212"/>
    <property type="match status" value="1"/>
</dbReference>
<name>A0AAV9G7U3_9PEZI</name>